<dbReference type="Gene3D" id="1.10.3110.10">
    <property type="entry name" value="protoporphyrinogen ix oxidase, domain 3"/>
    <property type="match status" value="1"/>
</dbReference>
<proteinExistence type="predicted"/>
<dbReference type="Pfam" id="PF01593">
    <property type="entry name" value="Amino_oxidase"/>
    <property type="match status" value="1"/>
</dbReference>
<dbReference type="SUPFAM" id="SSF51905">
    <property type="entry name" value="FAD/NAD(P)-binding domain"/>
    <property type="match status" value="1"/>
</dbReference>
<dbReference type="PRINTS" id="PR00420">
    <property type="entry name" value="RNGMNOXGNASE"/>
</dbReference>
<protein>
    <submittedName>
        <fullName evidence="2">Protoporphyrinogen oxidase</fullName>
        <ecNumber evidence="2">1.3.3.4</ecNumber>
    </submittedName>
</protein>
<dbReference type="PANTHER" id="PTHR42923:SF3">
    <property type="entry name" value="PROTOPORPHYRINOGEN OXIDASE"/>
    <property type="match status" value="1"/>
</dbReference>
<keyword evidence="3" id="KW-1185">Reference proteome</keyword>
<dbReference type="InterPro" id="IPR050464">
    <property type="entry name" value="Zeta_carotene_desat/Oxidored"/>
</dbReference>
<dbReference type="GO" id="GO:0004729">
    <property type="term" value="F:oxygen-dependent protoporphyrinogen oxidase activity"/>
    <property type="evidence" value="ECO:0007669"/>
    <property type="project" value="UniProtKB-EC"/>
</dbReference>
<keyword evidence="2" id="KW-0560">Oxidoreductase</keyword>
<dbReference type="Gene3D" id="3.90.660.20">
    <property type="entry name" value="Protoporphyrinogen oxidase, mitochondrial, domain 2"/>
    <property type="match status" value="1"/>
</dbReference>
<reference evidence="2 3" key="1">
    <citation type="submission" date="2020-04" db="EMBL/GenBank/DDBJ databases">
        <authorList>
            <person name="De Canck E."/>
        </authorList>
    </citation>
    <scope>NUCLEOTIDE SEQUENCE [LARGE SCALE GENOMIC DNA]</scope>
    <source>
        <strain evidence="2 3">LMG 26845</strain>
    </source>
</reference>
<dbReference type="GeneID" id="92898647"/>
<dbReference type="EMBL" id="CADIJR010000023">
    <property type="protein sequence ID" value="CAB3650930.1"/>
    <property type="molecule type" value="Genomic_DNA"/>
</dbReference>
<accession>A0A6J5A7H1</accession>
<organism evidence="2 3">
    <name type="scientific">Achromobacter insuavis</name>
    <dbReference type="NCBI Taxonomy" id="1287735"/>
    <lineage>
        <taxon>Bacteria</taxon>
        <taxon>Pseudomonadati</taxon>
        <taxon>Pseudomonadota</taxon>
        <taxon>Betaproteobacteria</taxon>
        <taxon>Burkholderiales</taxon>
        <taxon>Alcaligenaceae</taxon>
        <taxon>Achromobacter</taxon>
    </lineage>
</organism>
<dbReference type="RefSeq" id="WP_054428716.1">
    <property type="nucleotide sequence ID" value="NZ_CADIJR010000023.1"/>
</dbReference>
<dbReference type="EC" id="1.3.3.4" evidence="2"/>
<evidence type="ECO:0000259" key="1">
    <source>
        <dbReference type="Pfam" id="PF01593"/>
    </source>
</evidence>
<evidence type="ECO:0000313" key="2">
    <source>
        <dbReference type="EMBL" id="CAB3650930.1"/>
    </source>
</evidence>
<gene>
    <name evidence="2" type="primary">hemY</name>
    <name evidence="2" type="ORF">LMG26845_02786</name>
</gene>
<dbReference type="InterPro" id="IPR002937">
    <property type="entry name" value="Amino_oxidase"/>
</dbReference>
<dbReference type="PANTHER" id="PTHR42923">
    <property type="entry name" value="PROTOPORPHYRINOGEN OXIDASE"/>
    <property type="match status" value="1"/>
</dbReference>
<feature type="domain" description="Amine oxidase" evidence="1">
    <location>
        <begin position="12"/>
        <end position="435"/>
    </location>
</feature>
<sequence length="455" mass="48941">MPLSVIVIGAGIAGLTAAHRLSQHGVRVTVLEARDRVGGRMSTDLRHGWRIDRGAQFLSSGYARIHALLAETGLLASCRPTSGWSATVADGRVRRLHARRPWTLASSGLMGKRELLRLGCRMAAGMRGTARLPLDDYAAWSDWDDGDTAAWAARLAGERGLDYLFEPMLEGFYFQAPEQTSRALSMALWAFGARRSRTLALAQGMQSLPEALAAPLDLRLGTPVTALDVTPGRVCAHTPAGPFEADKVVLAAPAAQARALYRGDSEAQQALLATPYSATLNIAIALPGGLPAPQGLEDVYGLLIPRRERQVIAAVGIESRKAATLVPAGGELLNVMLDGRAGARLQDADERRVLAEVLPELGRHFPGLVGRIDFTHFCRWPAAEPLSAVGRARAIRDYRRQWRDADPVVLAGDYLAMPTTDGAAHSGEWAAAALLRNRVTGADSAPVNRSDNRRR</sequence>
<name>A0A6J5A7H1_9BURK</name>
<dbReference type="Proteomes" id="UP000507979">
    <property type="component" value="Unassembled WGS sequence"/>
</dbReference>
<dbReference type="AlphaFoldDB" id="A0A6J5A7H1"/>
<dbReference type="InterPro" id="IPR036188">
    <property type="entry name" value="FAD/NAD-bd_sf"/>
</dbReference>
<dbReference type="SUPFAM" id="SSF54373">
    <property type="entry name" value="FAD-linked reductases, C-terminal domain"/>
    <property type="match status" value="1"/>
</dbReference>
<dbReference type="Gene3D" id="3.50.50.60">
    <property type="entry name" value="FAD/NAD(P)-binding domain"/>
    <property type="match status" value="1"/>
</dbReference>
<evidence type="ECO:0000313" key="3">
    <source>
        <dbReference type="Proteomes" id="UP000507979"/>
    </source>
</evidence>